<dbReference type="PROSITE" id="PS50982">
    <property type="entry name" value="MBD"/>
    <property type="match status" value="1"/>
</dbReference>
<dbReference type="Gene3D" id="2.30.30.140">
    <property type="match status" value="2"/>
</dbReference>
<dbReference type="SMART" id="SM00333">
    <property type="entry name" value="TUDOR"/>
    <property type="match status" value="2"/>
</dbReference>
<keyword evidence="14" id="KW-0804">Transcription</keyword>
<protein>
    <recommendedName>
        <fullName evidence="23">Histone-lysine N-methyltransferase eggless</fullName>
    </recommendedName>
</protein>
<evidence type="ECO:0000256" key="8">
    <source>
        <dbReference type="ARBA" id="ARBA00022723"/>
    </source>
</evidence>
<dbReference type="GeneID" id="109429413"/>
<evidence type="ECO:0008006" key="23">
    <source>
        <dbReference type="Google" id="ProtNLM"/>
    </source>
</evidence>
<dbReference type="SMART" id="SM00317">
    <property type="entry name" value="SET"/>
    <property type="match status" value="1"/>
</dbReference>
<evidence type="ECO:0000256" key="16">
    <source>
        <dbReference type="SAM" id="MobiDB-lite"/>
    </source>
</evidence>
<feature type="compositionally biased region" description="Basic and acidic residues" evidence="16">
    <location>
        <begin position="343"/>
        <end position="385"/>
    </location>
</feature>
<dbReference type="RefSeq" id="XP_062706947.1">
    <property type="nucleotide sequence ID" value="XM_062850963.1"/>
</dbReference>
<dbReference type="InterPro" id="IPR007728">
    <property type="entry name" value="Pre-SET_dom"/>
</dbReference>
<evidence type="ECO:0000256" key="15">
    <source>
        <dbReference type="ARBA" id="ARBA00023242"/>
    </source>
</evidence>
<dbReference type="InterPro" id="IPR041291">
    <property type="entry name" value="TUDOR_5"/>
</dbReference>
<organism evidence="21 22">
    <name type="scientific">Aedes albopictus</name>
    <name type="common">Asian tiger mosquito</name>
    <name type="synonym">Stegomyia albopicta</name>
    <dbReference type="NCBI Taxonomy" id="7160"/>
    <lineage>
        <taxon>Eukaryota</taxon>
        <taxon>Metazoa</taxon>
        <taxon>Ecdysozoa</taxon>
        <taxon>Arthropoda</taxon>
        <taxon>Hexapoda</taxon>
        <taxon>Insecta</taxon>
        <taxon>Pterygota</taxon>
        <taxon>Neoptera</taxon>
        <taxon>Endopterygota</taxon>
        <taxon>Diptera</taxon>
        <taxon>Nematocera</taxon>
        <taxon>Culicoidea</taxon>
        <taxon>Culicidae</taxon>
        <taxon>Culicinae</taxon>
        <taxon>Aedini</taxon>
        <taxon>Aedes</taxon>
        <taxon>Stegomyia</taxon>
    </lineage>
</organism>
<dbReference type="SMART" id="SM00468">
    <property type="entry name" value="PreSET"/>
    <property type="match status" value="1"/>
</dbReference>
<feature type="compositionally biased region" description="Low complexity" evidence="16">
    <location>
        <begin position="1014"/>
        <end position="1036"/>
    </location>
</feature>
<dbReference type="InterPro" id="IPR001739">
    <property type="entry name" value="Methyl_CpG_DNA-bd"/>
</dbReference>
<accession>A0ABM1YG81</accession>
<keyword evidence="8" id="KW-0479">Metal-binding</keyword>
<dbReference type="CDD" id="cd21181">
    <property type="entry name" value="Tudor_SETDB1_rpt2"/>
    <property type="match status" value="1"/>
</dbReference>
<feature type="compositionally biased region" description="Basic and acidic residues" evidence="16">
    <location>
        <begin position="271"/>
        <end position="283"/>
    </location>
</feature>
<feature type="compositionally biased region" description="Basic and acidic residues" evidence="16">
    <location>
        <begin position="562"/>
        <end position="572"/>
    </location>
</feature>
<dbReference type="Proteomes" id="UP000069940">
    <property type="component" value="Unassembled WGS sequence"/>
</dbReference>
<dbReference type="SMART" id="SM00391">
    <property type="entry name" value="MBD"/>
    <property type="match status" value="1"/>
</dbReference>
<dbReference type="Gene3D" id="2.170.270.10">
    <property type="entry name" value="SET domain"/>
    <property type="match status" value="2"/>
</dbReference>
<feature type="region of interest" description="Disordered" evidence="16">
    <location>
        <begin position="193"/>
        <end position="390"/>
    </location>
</feature>
<feature type="domain" description="Post-SET" evidence="19">
    <location>
        <begin position="1876"/>
        <end position="1892"/>
    </location>
</feature>
<evidence type="ECO:0000256" key="7">
    <source>
        <dbReference type="ARBA" id="ARBA00022691"/>
    </source>
</evidence>
<feature type="region of interest" description="Disordered" evidence="16">
    <location>
        <begin position="1690"/>
        <end position="1775"/>
    </location>
</feature>
<evidence type="ECO:0000313" key="21">
    <source>
        <dbReference type="EnsemblMetazoa" id="AALFPA23_008841.P12084"/>
    </source>
</evidence>
<evidence type="ECO:0000256" key="4">
    <source>
        <dbReference type="ARBA" id="ARBA00022491"/>
    </source>
</evidence>
<reference evidence="22" key="1">
    <citation type="journal article" date="2015" name="Proc. Natl. Acad. Sci. U.S.A.">
        <title>Genome sequence of the Asian Tiger mosquito, Aedes albopictus, reveals insights into its biology, genetics, and evolution.</title>
        <authorList>
            <person name="Chen X.G."/>
            <person name="Jiang X."/>
            <person name="Gu J."/>
            <person name="Xu M."/>
            <person name="Wu Y."/>
            <person name="Deng Y."/>
            <person name="Zhang C."/>
            <person name="Bonizzoni M."/>
            <person name="Dermauw W."/>
            <person name="Vontas J."/>
            <person name="Armbruster P."/>
            <person name="Huang X."/>
            <person name="Yang Y."/>
            <person name="Zhang H."/>
            <person name="He W."/>
            <person name="Peng H."/>
            <person name="Liu Y."/>
            <person name="Wu K."/>
            <person name="Chen J."/>
            <person name="Lirakis M."/>
            <person name="Topalis P."/>
            <person name="Van Leeuwen T."/>
            <person name="Hall A.B."/>
            <person name="Jiang X."/>
            <person name="Thorpe C."/>
            <person name="Mueller R.L."/>
            <person name="Sun C."/>
            <person name="Waterhouse R.M."/>
            <person name="Yan G."/>
            <person name="Tu Z.J."/>
            <person name="Fang X."/>
            <person name="James A.A."/>
        </authorList>
    </citation>
    <scope>NUCLEOTIDE SEQUENCE [LARGE SCALE GENOMIC DNA]</scope>
    <source>
        <strain evidence="22">Foshan</strain>
    </source>
</reference>
<dbReference type="Gene3D" id="3.30.890.10">
    <property type="entry name" value="Methyl-cpg-binding Protein 2, Chain A"/>
    <property type="match status" value="1"/>
</dbReference>
<feature type="domain" description="SET" evidence="17">
    <location>
        <begin position="1619"/>
        <end position="1867"/>
    </location>
</feature>
<evidence type="ECO:0000256" key="10">
    <source>
        <dbReference type="ARBA" id="ARBA00022833"/>
    </source>
</evidence>
<evidence type="ECO:0000256" key="12">
    <source>
        <dbReference type="ARBA" id="ARBA00023015"/>
    </source>
</evidence>
<dbReference type="InterPro" id="IPR003616">
    <property type="entry name" value="Post-SET_dom"/>
</dbReference>
<evidence type="ECO:0000256" key="9">
    <source>
        <dbReference type="ARBA" id="ARBA00022737"/>
    </source>
</evidence>
<dbReference type="PROSITE" id="PS50280">
    <property type="entry name" value="SET"/>
    <property type="match status" value="1"/>
</dbReference>
<feature type="domain" description="Pre-SET" evidence="18">
    <location>
        <begin position="1544"/>
        <end position="1616"/>
    </location>
</feature>
<keyword evidence="11" id="KW-0156">Chromatin regulator</keyword>
<dbReference type="Pfam" id="PF18358">
    <property type="entry name" value="Tudor_4"/>
    <property type="match status" value="1"/>
</dbReference>
<comment type="subcellular location">
    <subcellularLocation>
        <location evidence="2">Chromosome</location>
    </subcellularLocation>
    <subcellularLocation>
        <location evidence="1">Nucleus</location>
    </subcellularLocation>
</comment>
<dbReference type="Pfam" id="PF05033">
    <property type="entry name" value="Pre-SET"/>
    <property type="match status" value="1"/>
</dbReference>
<evidence type="ECO:0000256" key="2">
    <source>
        <dbReference type="ARBA" id="ARBA00004286"/>
    </source>
</evidence>
<dbReference type="PROSITE" id="PS50868">
    <property type="entry name" value="POST_SET"/>
    <property type="match status" value="1"/>
</dbReference>
<dbReference type="InterPro" id="IPR041292">
    <property type="entry name" value="Tudor_4"/>
</dbReference>
<evidence type="ECO:0000256" key="1">
    <source>
        <dbReference type="ARBA" id="ARBA00004123"/>
    </source>
</evidence>
<dbReference type="InterPro" id="IPR047232">
    <property type="entry name" value="SETDB1/2-like_MBD"/>
</dbReference>
<feature type="compositionally biased region" description="Acidic residues" evidence="16">
    <location>
        <begin position="1691"/>
        <end position="1707"/>
    </location>
</feature>
<dbReference type="PROSITE" id="PS50867">
    <property type="entry name" value="PRE_SET"/>
    <property type="match status" value="1"/>
</dbReference>
<feature type="compositionally biased region" description="Basic and acidic residues" evidence="16">
    <location>
        <begin position="33"/>
        <end position="70"/>
    </location>
</feature>
<evidence type="ECO:0000256" key="6">
    <source>
        <dbReference type="ARBA" id="ARBA00022679"/>
    </source>
</evidence>
<feature type="region of interest" description="Disordered" evidence="16">
    <location>
        <begin position="1010"/>
        <end position="1048"/>
    </location>
</feature>
<feature type="compositionally biased region" description="Basic and acidic residues" evidence="16">
    <location>
        <begin position="456"/>
        <end position="465"/>
    </location>
</feature>
<dbReference type="SUPFAM" id="SSF54171">
    <property type="entry name" value="DNA-binding domain"/>
    <property type="match status" value="1"/>
</dbReference>
<dbReference type="PANTHER" id="PTHR46024:SF1">
    <property type="entry name" value="HISTONE-LYSINE N-METHYLTRANSFERASE EGGLESS"/>
    <property type="match status" value="1"/>
</dbReference>
<keyword evidence="7" id="KW-0949">S-adenosyl-L-methionine</keyword>
<evidence type="ECO:0000256" key="5">
    <source>
        <dbReference type="ARBA" id="ARBA00022603"/>
    </source>
</evidence>
<dbReference type="InterPro" id="IPR002999">
    <property type="entry name" value="Tudor"/>
</dbReference>
<dbReference type="InterPro" id="IPR016177">
    <property type="entry name" value="DNA-bd_dom_sf"/>
</dbReference>
<proteinExistence type="predicted"/>
<keyword evidence="6" id="KW-0808">Transferase</keyword>
<feature type="region of interest" description="Disordered" evidence="16">
    <location>
        <begin position="415"/>
        <end position="803"/>
    </location>
</feature>
<feature type="compositionally biased region" description="Basic and acidic residues" evidence="16">
    <location>
        <begin position="783"/>
        <end position="797"/>
    </location>
</feature>
<feature type="compositionally biased region" description="Low complexity" evidence="16">
    <location>
        <begin position="761"/>
        <end position="782"/>
    </location>
</feature>
<keyword evidence="22" id="KW-1185">Reference proteome</keyword>
<evidence type="ECO:0000256" key="14">
    <source>
        <dbReference type="ARBA" id="ARBA00023163"/>
    </source>
</evidence>
<keyword evidence="10" id="KW-0862">Zinc</keyword>
<keyword evidence="15" id="KW-0539">Nucleus</keyword>
<keyword evidence="9" id="KW-0677">Repeat</keyword>
<dbReference type="Pfam" id="PF00856">
    <property type="entry name" value="SET"/>
    <property type="match status" value="1"/>
</dbReference>
<dbReference type="PANTHER" id="PTHR46024">
    <property type="entry name" value="HISTONE-LYSINE N-METHYLTRANSFERASE EGGLESS"/>
    <property type="match status" value="1"/>
</dbReference>
<keyword evidence="12" id="KW-0805">Transcription regulation</keyword>
<dbReference type="Pfam" id="PF18359">
    <property type="entry name" value="Tudor_5"/>
    <property type="match status" value="1"/>
</dbReference>
<feature type="compositionally biased region" description="Basic and acidic residues" evidence="16">
    <location>
        <begin position="1312"/>
        <end position="1321"/>
    </location>
</feature>
<keyword evidence="13" id="KW-0175">Coiled coil</keyword>
<dbReference type="InterPro" id="IPR046341">
    <property type="entry name" value="SET_dom_sf"/>
</dbReference>
<reference evidence="21" key="2">
    <citation type="submission" date="2025-05" db="UniProtKB">
        <authorList>
            <consortium name="EnsemblMetazoa"/>
        </authorList>
    </citation>
    <scope>IDENTIFICATION</scope>
    <source>
        <strain evidence="21">Foshan</strain>
    </source>
</reference>
<evidence type="ECO:0000313" key="22">
    <source>
        <dbReference type="Proteomes" id="UP000069940"/>
    </source>
</evidence>
<dbReference type="EnsemblMetazoa" id="AALFPA23_008841.R12084">
    <property type="protein sequence ID" value="AALFPA23_008841.P12084"/>
    <property type="gene ID" value="AALFPA23_008841"/>
</dbReference>
<evidence type="ECO:0000256" key="13">
    <source>
        <dbReference type="ARBA" id="ARBA00023054"/>
    </source>
</evidence>
<dbReference type="CDD" id="cd10517">
    <property type="entry name" value="SET_SETDB1"/>
    <property type="match status" value="1"/>
</dbReference>
<dbReference type="CDD" id="cd01395">
    <property type="entry name" value="HMT_MBD"/>
    <property type="match status" value="1"/>
</dbReference>
<keyword evidence="3" id="KW-0158">Chromosome</keyword>
<feature type="compositionally biased region" description="Basic and acidic residues" evidence="16">
    <location>
        <begin position="602"/>
        <end position="622"/>
    </location>
</feature>
<evidence type="ECO:0000256" key="11">
    <source>
        <dbReference type="ARBA" id="ARBA00022853"/>
    </source>
</evidence>
<evidence type="ECO:0000259" key="20">
    <source>
        <dbReference type="PROSITE" id="PS50982"/>
    </source>
</evidence>
<feature type="compositionally biased region" description="Basic and acidic residues" evidence="16">
    <location>
        <begin position="423"/>
        <end position="446"/>
    </location>
</feature>
<dbReference type="InterPro" id="IPR001214">
    <property type="entry name" value="SET_dom"/>
</dbReference>
<evidence type="ECO:0000256" key="3">
    <source>
        <dbReference type="ARBA" id="ARBA00022454"/>
    </source>
</evidence>
<evidence type="ECO:0000259" key="18">
    <source>
        <dbReference type="PROSITE" id="PS50867"/>
    </source>
</evidence>
<dbReference type="SUPFAM" id="SSF82199">
    <property type="entry name" value="SET domain"/>
    <property type="match status" value="1"/>
</dbReference>
<feature type="domain" description="MBD" evidence="20">
    <location>
        <begin position="1415"/>
        <end position="1482"/>
    </location>
</feature>
<feature type="compositionally biased region" description="Basic and acidic residues" evidence="16">
    <location>
        <begin position="211"/>
        <end position="250"/>
    </location>
</feature>
<feature type="compositionally biased region" description="Basic and acidic residues" evidence="16">
    <location>
        <begin position="1738"/>
        <end position="1769"/>
    </location>
</feature>
<feature type="region of interest" description="Disordered" evidence="16">
    <location>
        <begin position="1"/>
        <end position="169"/>
    </location>
</feature>
<feature type="compositionally biased region" description="Basic and acidic residues" evidence="16">
    <location>
        <begin position="633"/>
        <end position="694"/>
    </location>
</feature>
<feature type="compositionally biased region" description="Basic and acidic residues" evidence="16">
    <location>
        <begin position="474"/>
        <end position="552"/>
    </location>
</feature>
<sequence length="1892" mass="212452">MENEPAVTSEAAVAGSGTSESDDKNESGLTANEGKDGDHPGRSNNDGHVDHPKAVEGKNQEDAVQQDKVELIVPEEGSAAIEATNPNEAEKSPPAETVCDDEVERSEPKKETEEDKASQKEKSVEQEGAVEELITGSKIASDDTKETSIVEEKEGTLEDPVTQPMDVTDDKAEEMLKIEEGEKMEVEECIPAEVASTDIDDEKPTNVAKQAEQHSPEITETGKQDDSLDVSKDVAEIAETDEKKAEKCNEPGEVEAVGTTSQKTDSPMIVDDAKVDIKERTVEETDEAIQPSEKVNSEDEKSKEQSAVKDYSKNEEATCVDTTEKSDENMKDDATSITISRGKAVDKTDADVTEGNEEKCEKSEETDKAEEASEMAITKEDESKEQIAIAGDSNIEKVKSADSIEECKEVVKDDINSITAPQEKADSVESPKQLEEVTEEEKKAPVEESNCMQKQTKTDDEKKPEEDDDIILIDDEKSTTDVEKGKLEESAEQEKIEPATKKLRLSTEEKEESKMDTTDQESKEADVNKDAEEPKSDLKTDEDKPKTDKVMSEDEDVVLVENDSKCENKVDEKEDEQADADKNKSEEVDVVVVVETSEADDDIPKADETKSPAKEDNSKDDSDVVMLVDSEAEDSKDPPNEKKVEVKEVAETNGDKKDEATKEDEKDIDKSEPTKTDEASKSEDKSDQTTETDKPTNGTPTKRFVLDENTGMFEEKETQPEETVPQVFGDSDEDVVMVDNYVTTDRKSASKPPSKVQQPSATASTTKAITTATAEQKTPTTAQEKKPADATAKEPPSKPKSSTVSVECINAECKKNTRESAPAPPFVLNFFGIPKKTKKQRVCLSCYDEVVEKYSILGAAVLDQQPLLFCEMPRKNELVEISDSSEEEEDADVKLEAEKPLPADIIALVESELNDIVSSTFEKINISQQVDWTEQIMKQKIAYNTKLSDEINNELNELQRKVDKIHLKLYSKSRPRYQDLPPINIFEMDANRQPVVQQPIQVNRQYSPQKPLNQTTQQQPHQQKQQTSQTTTMGTQASGASVSPPKEEFSRPAVSVGQFYFAVKNKLLSNWSECQVVEAVTVADKSLYKVNFLYNIGGGSAPIKVVPAKYLAYRHSFNVKLPLGTRVIARFDAGTTQPTLNKSQQAKSTSFYPGIIAESFGKYNRNRYLIFFDDGYAQYVTHGDVRVVCEESKEVWLDIHPHSQEFIKNYLMNYRSQRPMVQVKVGQRIITEWKGKWIYAKVIDIDASLVQLHFPDDNRYEWIYRGSTRLGPLYQEKALSMSKQSNKFSKFQKRNEPSIEYITLDDDDDESDQAKQQDAKKAITPQEQALQALKNLQMSQADSANRSVAKKSTFHRSTPASQPSAVFMNSSTIYCEDDRPKGKIVYYTAKKHLPPLKYKPHDCNPNCLFKITHNLKSYSPMAKPLLSGWERQLCKMRYKKVFVVYRAPCGRRVRNMYELHMYLRMTKATLNVENFDFDPMIHCLAEYVIENHIYHNPDLSDGKEFMAVPCVNYFDDTKPPPCIYSTERIPTEGVNLNLDSDFLCGCDCEDDCIDKSRCQCWQLTIAGAKFGNPNTQIDNIGYVYKRLQEPVVTGIYECNSRCKCKSNCLNRVVQHPLMTKLQVFKTSNRGWGIRCLNDVAKGSFICIYSGHLLTEEAGNTICEMNENKAGDEYFADLDYIETVEQLKEGYEADVVESESEADSDEPDYDAKQDSAASDDDFTASTNPTDAAVKTRSQVRRDSRSSTQKTESKTEKKSSKKKEDSKTGSDDEREMVNLIPYSDMTKEDAPSPAIKYRSVRKYFGKHEQIYIMDAKKSGNLGRYFNHSCNPNLFVQNVFVDTHDLRFPWVAFFALCNVRAGSELTWNYNYDVGSVPGKVLYCQCGAENCRQRLL</sequence>
<evidence type="ECO:0000259" key="19">
    <source>
        <dbReference type="PROSITE" id="PS50868"/>
    </source>
</evidence>
<keyword evidence="5" id="KW-0489">Methyltransferase</keyword>
<feature type="compositionally biased region" description="Basic and acidic residues" evidence="16">
    <location>
        <begin position="140"/>
        <end position="156"/>
    </location>
</feature>
<name>A0ABM1YG81_AEDAL</name>
<feature type="region of interest" description="Disordered" evidence="16">
    <location>
        <begin position="1303"/>
        <end position="1322"/>
    </location>
</feature>
<dbReference type="Pfam" id="PF01429">
    <property type="entry name" value="MBD"/>
    <property type="match status" value="1"/>
</dbReference>
<evidence type="ECO:0000259" key="17">
    <source>
        <dbReference type="PROSITE" id="PS50280"/>
    </source>
</evidence>
<dbReference type="InterPro" id="IPR051516">
    <property type="entry name" value="SETDB_methyltransferase"/>
</dbReference>
<keyword evidence="4" id="KW-0678">Repressor</keyword>
<feature type="compositionally biased region" description="Basic and acidic residues" evidence="16">
    <location>
        <begin position="295"/>
        <end position="334"/>
    </location>
</feature>
<feature type="compositionally biased region" description="Basic and acidic residues" evidence="16">
    <location>
        <begin position="105"/>
        <end position="125"/>
    </location>
</feature>
<feature type="region of interest" description="Disordered" evidence="16">
    <location>
        <begin position="1341"/>
        <end position="1363"/>
    </location>
</feature>